<dbReference type="AlphaFoldDB" id="A0A4R6R5Q7"/>
<dbReference type="InterPro" id="IPR028969">
    <property type="entry name" value="Imm52"/>
</dbReference>
<comment type="caution">
    <text evidence="2">The sequence shown here is derived from an EMBL/GenBank/DDBJ whole genome shotgun (WGS) entry which is preliminary data.</text>
</comment>
<feature type="domain" description="Immunity protein 52" evidence="1">
    <location>
        <begin position="8"/>
        <end position="242"/>
    </location>
</feature>
<dbReference type="EMBL" id="SNXW01000010">
    <property type="protein sequence ID" value="TDP80867.1"/>
    <property type="molecule type" value="Genomic_DNA"/>
</dbReference>
<dbReference type="RefSeq" id="WP_133610856.1">
    <property type="nucleotide sequence ID" value="NZ_SNXW01000010.1"/>
</dbReference>
<reference evidence="2 3" key="1">
    <citation type="submission" date="2019-03" db="EMBL/GenBank/DDBJ databases">
        <title>Genomic Encyclopedia of Type Strains, Phase IV (KMG-IV): sequencing the most valuable type-strain genomes for metagenomic binning, comparative biology and taxonomic classification.</title>
        <authorList>
            <person name="Goeker M."/>
        </authorList>
    </citation>
    <scope>NUCLEOTIDE SEQUENCE [LARGE SCALE GENOMIC DNA]</scope>
    <source>
        <strain evidence="2 3">DSM 11901</strain>
    </source>
</reference>
<organism evidence="2 3">
    <name type="scientific">Aquabacterium commune</name>
    <dbReference type="NCBI Taxonomy" id="70586"/>
    <lineage>
        <taxon>Bacteria</taxon>
        <taxon>Pseudomonadati</taxon>
        <taxon>Pseudomonadota</taxon>
        <taxon>Betaproteobacteria</taxon>
        <taxon>Burkholderiales</taxon>
        <taxon>Aquabacterium</taxon>
    </lineage>
</organism>
<accession>A0A4R6R5Q7</accession>
<proteinExistence type="predicted"/>
<gene>
    <name evidence="2" type="ORF">EV672_11082</name>
</gene>
<dbReference type="Proteomes" id="UP000294593">
    <property type="component" value="Unassembled WGS sequence"/>
</dbReference>
<evidence type="ECO:0000313" key="3">
    <source>
        <dbReference type="Proteomes" id="UP000294593"/>
    </source>
</evidence>
<keyword evidence="3" id="KW-1185">Reference proteome</keyword>
<protein>
    <recommendedName>
        <fullName evidence="1">Immunity protein 52 domain-containing protein</fullName>
    </recommendedName>
</protein>
<name>A0A4R6R5Q7_9BURK</name>
<evidence type="ECO:0000259" key="1">
    <source>
        <dbReference type="Pfam" id="PF15579"/>
    </source>
</evidence>
<dbReference type="OrthoDB" id="9996597at2"/>
<dbReference type="Pfam" id="PF15579">
    <property type="entry name" value="Imm52"/>
    <property type="match status" value="1"/>
</dbReference>
<evidence type="ECO:0000313" key="2">
    <source>
        <dbReference type="EMBL" id="TDP80867.1"/>
    </source>
</evidence>
<sequence>MTCPDYRLVCTWGARSQTAQEIAHDVMRFSSAVLEVCPALQAWHYLAPKDKLVLLPDTVDEIRLKVLRPGNGARRGVAPDLILPVGFSALLLTSKKIDAACWMGHTGSDGGGLGSRVAINCPRRGDLAQVMTEPDMMERLFRIMVEVWQPDWARVSHTDMSDPEYAFPVHWMLYGREPLPPGLVLPDGVEVHGLTGAAGEVLAPGQYFVTTPGERFLYSHPEHKARCEALKRVLREAGWLPPVPAWA</sequence>